<dbReference type="Proteomes" id="UP001289374">
    <property type="component" value="Unassembled WGS sequence"/>
</dbReference>
<reference evidence="3" key="1">
    <citation type="submission" date="2020-06" db="EMBL/GenBank/DDBJ databases">
        <authorList>
            <person name="Li T."/>
            <person name="Hu X."/>
            <person name="Zhang T."/>
            <person name="Song X."/>
            <person name="Zhang H."/>
            <person name="Dai N."/>
            <person name="Sheng W."/>
            <person name="Hou X."/>
            <person name="Wei L."/>
        </authorList>
    </citation>
    <scope>NUCLEOTIDE SEQUENCE</scope>
    <source>
        <strain evidence="3">K16</strain>
        <tissue evidence="3">Leaf</tissue>
    </source>
</reference>
<sequence length="533" mass="60245">MERSYQVEVGSLEASLLQIINDHNHASVELREHTEVFINEKRIEMEIRALAATIMRFSKQTDQWLAASHAINNAVKEIGDFENWMKTMELDCKSISAAIFLIISRDGDYATQMAESALNTSNISIPQPNEEPFGLKVTEAAFIGIMYNEIVKGSVRGFNFCPSQWTYILGWVLMEEEDLGVVMPARVWHSSSDSGDFYTVGCVLSHKPYHVEALKTVRKSSLNPAKELASSLWAFEKNLFILVQVFVNNNLAEVDLTWCNFQVQIHRLPLGKTTTEIASFIVGLPGPLKDFDLFKDPELWGSFMRLRFAINVSKPLSRALKLQTILGDEHIVTFTYERFLTFATYVGGLDISRSGVSPLLKRILLTLNVLAPASTCSHFLLLRQRGAVLSLVISSILKLPQKSVKLQSFSSYHINILVRFNATNDQWRFSGFMVNLTRASGVPLSCGVMINISSILFERDLIELVLMQHGLSPFPEACVRHVGSPYSDHTPLVVKLRPMVYWNLLGSRKCFWFEVTWLQELVSEKLFLKLGLP</sequence>
<accession>A0AAE1T5D2</accession>
<dbReference type="PANTHER" id="PTHR13073">
    <property type="entry name" value="BLOC-1 COMPLEX SUBUNIT 1"/>
    <property type="match status" value="1"/>
</dbReference>
<dbReference type="PANTHER" id="PTHR13073:SF0">
    <property type="entry name" value="BIOGENESIS OF LYSOSOME-RELATED ORGANELLES COMPLEX 1 SUBUNIT 1"/>
    <property type="match status" value="1"/>
</dbReference>
<comment type="similarity">
    <text evidence="1">Belongs to the BLOC1S1 family.</text>
</comment>
<dbReference type="AlphaFoldDB" id="A0AAE1T5D2"/>
<proteinExistence type="inferred from homology"/>
<protein>
    <recommendedName>
        <fullName evidence="2">Biogenesis of lysosome-related organelles complex 1 subunit 1</fullName>
    </recommendedName>
</protein>
<organism evidence="3 4">
    <name type="scientific">Sesamum angolense</name>
    <dbReference type="NCBI Taxonomy" id="2727404"/>
    <lineage>
        <taxon>Eukaryota</taxon>
        <taxon>Viridiplantae</taxon>
        <taxon>Streptophyta</taxon>
        <taxon>Embryophyta</taxon>
        <taxon>Tracheophyta</taxon>
        <taxon>Spermatophyta</taxon>
        <taxon>Magnoliopsida</taxon>
        <taxon>eudicotyledons</taxon>
        <taxon>Gunneridae</taxon>
        <taxon>Pentapetalae</taxon>
        <taxon>asterids</taxon>
        <taxon>lamiids</taxon>
        <taxon>Lamiales</taxon>
        <taxon>Pedaliaceae</taxon>
        <taxon>Sesamum</taxon>
    </lineage>
</organism>
<reference evidence="3" key="2">
    <citation type="journal article" date="2024" name="Plant">
        <title>Genomic evolution and insights into agronomic trait innovations of Sesamum species.</title>
        <authorList>
            <person name="Miao H."/>
            <person name="Wang L."/>
            <person name="Qu L."/>
            <person name="Liu H."/>
            <person name="Sun Y."/>
            <person name="Le M."/>
            <person name="Wang Q."/>
            <person name="Wei S."/>
            <person name="Zheng Y."/>
            <person name="Lin W."/>
            <person name="Duan Y."/>
            <person name="Cao H."/>
            <person name="Xiong S."/>
            <person name="Wang X."/>
            <person name="Wei L."/>
            <person name="Li C."/>
            <person name="Ma Q."/>
            <person name="Ju M."/>
            <person name="Zhao R."/>
            <person name="Li G."/>
            <person name="Mu C."/>
            <person name="Tian Q."/>
            <person name="Mei H."/>
            <person name="Zhang T."/>
            <person name="Gao T."/>
            <person name="Zhang H."/>
        </authorList>
    </citation>
    <scope>NUCLEOTIDE SEQUENCE</scope>
    <source>
        <strain evidence="3">K16</strain>
    </source>
</reference>
<dbReference type="Pfam" id="PF06320">
    <property type="entry name" value="GCN5L1"/>
    <property type="match status" value="1"/>
</dbReference>
<evidence type="ECO:0000313" key="3">
    <source>
        <dbReference type="EMBL" id="KAK4382214.1"/>
    </source>
</evidence>
<evidence type="ECO:0000313" key="4">
    <source>
        <dbReference type="Proteomes" id="UP001289374"/>
    </source>
</evidence>
<dbReference type="InterPro" id="IPR009395">
    <property type="entry name" value="BLOC1S1"/>
</dbReference>
<gene>
    <name evidence="3" type="ORF">Sango_2893300</name>
</gene>
<evidence type="ECO:0000256" key="1">
    <source>
        <dbReference type="ARBA" id="ARBA00007133"/>
    </source>
</evidence>
<evidence type="ECO:0000256" key="2">
    <source>
        <dbReference type="ARBA" id="ARBA00019577"/>
    </source>
</evidence>
<dbReference type="EMBL" id="JACGWL010000743">
    <property type="protein sequence ID" value="KAK4382214.1"/>
    <property type="molecule type" value="Genomic_DNA"/>
</dbReference>
<name>A0AAE1T5D2_9LAMI</name>
<keyword evidence="4" id="KW-1185">Reference proteome</keyword>
<dbReference type="GO" id="GO:0016197">
    <property type="term" value="P:endosomal transport"/>
    <property type="evidence" value="ECO:0007669"/>
    <property type="project" value="TreeGrafter"/>
</dbReference>
<dbReference type="GO" id="GO:0031083">
    <property type="term" value="C:BLOC-1 complex"/>
    <property type="evidence" value="ECO:0007669"/>
    <property type="project" value="InterPro"/>
</dbReference>
<comment type="caution">
    <text evidence="3">The sequence shown here is derived from an EMBL/GenBank/DDBJ whole genome shotgun (WGS) entry which is preliminary data.</text>
</comment>